<sequence>MHSFRRQVLTAPTACEALGLDHRHLLRVLQNCVLLPIVIMKFCLLRLFKSTPRVKLVVADHLLNPYGPRDPCFEIGAPIRERRKQKGWKKEERHQMKKSRGLKKGKELLRMAPQASNGSNSKTPSVPYQLPNTSAVDDNDVIVKVEVKNGEVVEMPMKHLLKFPTLLKRWNVEKCKRNQIDKFYVVFKCVDASTLVDIRTLLDHLHSSRLDGRRLEKVRVAKPKKINNGETDVTRHATAMKLLGCNFQQLLRDAGCKGRI</sequence>
<reference evidence="1" key="1">
    <citation type="submission" date="2023-06" db="EMBL/GenBank/DDBJ databases">
        <title>Genomic analysis of the entomopathogenic nematode Steinernema hermaphroditum.</title>
        <authorList>
            <person name="Schwarz E.M."/>
            <person name="Heppert J.K."/>
            <person name="Baniya A."/>
            <person name="Schwartz H.T."/>
            <person name="Tan C.-H."/>
            <person name="Antoshechkin I."/>
            <person name="Sternberg P.W."/>
            <person name="Goodrich-Blair H."/>
            <person name="Dillman A.R."/>
        </authorList>
    </citation>
    <scope>NUCLEOTIDE SEQUENCE</scope>
    <source>
        <strain evidence="1">PS9179</strain>
        <tissue evidence="1">Whole animal</tissue>
    </source>
</reference>
<keyword evidence="2" id="KW-1185">Reference proteome</keyword>
<organism evidence="1 2">
    <name type="scientific">Steinernema hermaphroditum</name>
    <dbReference type="NCBI Taxonomy" id="289476"/>
    <lineage>
        <taxon>Eukaryota</taxon>
        <taxon>Metazoa</taxon>
        <taxon>Ecdysozoa</taxon>
        <taxon>Nematoda</taxon>
        <taxon>Chromadorea</taxon>
        <taxon>Rhabditida</taxon>
        <taxon>Tylenchina</taxon>
        <taxon>Panagrolaimomorpha</taxon>
        <taxon>Strongyloidoidea</taxon>
        <taxon>Steinernematidae</taxon>
        <taxon>Steinernema</taxon>
    </lineage>
</organism>
<evidence type="ECO:0000313" key="2">
    <source>
        <dbReference type="Proteomes" id="UP001175271"/>
    </source>
</evidence>
<dbReference type="EMBL" id="JAUCMV010000005">
    <property type="protein sequence ID" value="KAK0393979.1"/>
    <property type="molecule type" value="Genomic_DNA"/>
</dbReference>
<gene>
    <name evidence="1" type="ORF">QR680_000504</name>
</gene>
<accession>A0AA39LEE2</accession>
<comment type="caution">
    <text evidence="1">The sequence shown here is derived from an EMBL/GenBank/DDBJ whole genome shotgun (WGS) entry which is preliminary data.</text>
</comment>
<evidence type="ECO:0000313" key="1">
    <source>
        <dbReference type="EMBL" id="KAK0393979.1"/>
    </source>
</evidence>
<proteinExistence type="predicted"/>
<dbReference type="Proteomes" id="UP001175271">
    <property type="component" value="Unassembled WGS sequence"/>
</dbReference>
<dbReference type="AlphaFoldDB" id="A0AA39LEE2"/>
<name>A0AA39LEE2_9BILA</name>
<protein>
    <submittedName>
        <fullName evidence="1">Uncharacterized protein</fullName>
    </submittedName>
</protein>